<dbReference type="InterPro" id="IPR043128">
    <property type="entry name" value="Rev_trsase/Diguanyl_cyclase"/>
</dbReference>
<dbReference type="Proteomes" id="UP000270530">
    <property type="component" value="Chromosome"/>
</dbReference>
<dbReference type="SUPFAM" id="SSF141868">
    <property type="entry name" value="EAL domain-like"/>
    <property type="match status" value="1"/>
</dbReference>
<feature type="domain" description="GGDEF" evidence="4">
    <location>
        <begin position="307"/>
        <end position="440"/>
    </location>
</feature>
<dbReference type="PANTHER" id="PTHR44757">
    <property type="entry name" value="DIGUANYLATE CYCLASE DGCP"/>
    <property type="match status" value="1"/>
</dbReference>
<dbReference type="RefSeq" id="WP_161970943.1">
    <property type="nucleotide sequence ID" value="NZ_AP018560.1"/>
</dbReference>
<evidence type="ECO:0000313" key="5">
    <source>
        <dbReference type="EMBL" id="BBD80254.1"/>
    </source>
</evidence>
<reference evidence="6" key="2">
    <citation type="submission" date="2018-06" db="EMBL/GenBank/DDBJ databases">
        <title>Genome sequence of Rhodanobacteraceae bacterium strain Dysh456.</title>
        <authorList>
            <person name="Fukui M."/>
        </authorList>
    </citation>
    <scope>NUCLEOTIDE SEQUENCE [LARGE SCALE GENOMIC DNA]</scope>
    <source>
        <strain evidence="6">Dysh456</strain>
    </source>
</reference>
<dbReference type="CDD" id="cd01948">
    <property type="entry name" value="EAL"/>
    <property type="match status" value="1"/>
</dbReference>
<dbReference type="NCBIfam" id="TIGR00254">
    <property type="entry name" value="GGDEF"/>
    <property type="match status" value="1"/>
</dbReference>
<dbReference type="Gene3D" id="3.30.450.20">
    <property type="entry name" value="PAS domain"/>
    <property type="match status" value="1"/>
</dbReference>
<dbReference type="InterPro" id="IPR029787">
    <property type="entry name" value="Nucleotide_cyclase"/>
</dbReference>
<evidence type="ECO:0000259" key="2">
    <source>
        <dbReference type="PROSITE" id="PS50112"/>
    </source>
</evidence>
<dbReference type="EMBL" id="AP018560">
    <property type="protein sequence ID" value="BBD80254.1"/>
    <property type="molecule type" value="Genomic_DNA"/>
</dbReference>
<dbReference type="Gene3D" id="3.20.20.450">
    <property type="entry name" value="EAL domain"/>
    <property type="match status" value="1"/>
</dbReference>
<dbReference type="InterPro" id="IPR035965">
    <property type="entry name" value="PAS-like_dom_sf"/>
</dbReference>
<dbReference type="CDD" id="cd01949">
    <property type="entry name" value="GGDEF"/>
    <property type="match status" value="1"/>
</dbReference>
<feature type="domain" description="EAL" evidence="3">
    <location>
        <begin position="449"/>
        <end position="703"/>
    </location>
</feature>
<keyword evidence="1" id="KW-0472">Membrane</keyword>
<protein>
    <submittedName>
        <fullName evidence="5">Diguanylate cyclase</fullName>
    </submittedName>
</protein>
<proteinExistence type="predicted"/>
<dbReference type="Pfam" id="PF00990">
    <property type="entry name" value="GGDEF"/>
    <property type="match status" value="1"/>
</dbReference>
<dbReference type="InterPro" id="IPR052155">
    <property type="entry name" value="Biofilm_reg_signaling"/>
</dbReference>
<evidence type="ECO:0000259" key="4">
    <source>
        <dbReference type="PROSITE" id="PS50887"/>
    </source>
</evidence>
<dbReference type="PANTHER" id="PTHR44757:SF2">
    <property type="entry name" value="BIOFILM ARCHITECTURE MAINTENANCE PROTEIN MBAA"/>
    <property type="match status" value="1"/>
</dbReference>
<dbReference type="SUPFAM" id="SSF55073">
    <property type="entry name" value="Nucleotide cyclase"/>
    <property type="match status" value="1"/>
</dbReference>
<sequence length="716" mass="77260">MCAPISPAARAWLDPLTWSGNGLAWTLPAALALVALLLAWLMVKNRSKASAMMPDAARLDSDAPIAIVTVAADGRILEASVQLSLWTGLDGASLRGRALDTLFVEPPAGDGPAMLRGIRGVRPVYVVSDPAPVAEEAHGHRLLWLIDRQAGIESAATHRLEDAFSEFAEGVLLLDAEGRIVATNAAHDRLTGFAPGSRLGGSLQDTRRLPDGRSLSTAVWPQVERSGRWRGELSSRRADGSSYREHMTIRRLEDGRLLAVFSAWETQQLVSMPDVREGDDPLTGLAGRATFERHAAGAIVAADAGRRMLAVLFIGLDAFRAINEGYGRAVGDEVLARLAARLRQALSAGSVAARVGGDEFAVLIEGLDALEQVRPLAQRLLATVAEPLWIEAGELSMSASIGVAGYPLDGADIATLMAHAEAAMAQAKREERNAVRFHAPVAGAAARRQRVLATELRRALRRDEFQLVYQPSVDLRHGRIGAAEALLRWRHPERGEVLPGEFIPQAERTGLIREIDAWVLERACRQLRAWIDAGLPALRMAVNVSARSLAHPQFLAGLRENLTAHRVPAGRLLLEITEGAILRLGEDVRRTLHTLHELGVGVAIDDFGTGYSSLSYLKLPAIVGVKVDRSFVAGLPDSASDAAIVEAILALAARLGLYTIAEGIEHEAQHAFLLRAGCAEGQGYLYARAVSPDAFERWLRRPGEAPFRLHRVSPGR</sequence>
<feature type="transmembrane region" description="Helical" evidence="1">
    <location>
        <begin position="22"/>
        <end position="43"/>
    </location>
</feature>
<organism evidence="5 6">
    <name type="scientific">Aerosticca soli</name>
    <dbReference type="NCBI Taxonomy" id="2010829"/>
    <lineage>
        <taxon>Bacteria</taxon>
        <taxon>Pseudomonadati</taxon>
        <taxon>Pseudomonadota</taxon>
        <taxon>Gammaproteobacteria</taxon>
        <taxon>Lysobacterales</taxon>
        <taxon>Rhodanobacteraceae</taxon>
        <taxon>Aerosticca</taxon>
    </lineage>
</organism>
<dbReference type="PROSITE" id="PS50887">
    <property type="entry name" value="GGDEF"/>
    <property type="match status" value="1"/>
</dbReference>
<dbReference type="Pfam" id="PF13426">
    <property type="entry name" value="PAS_9"/>
    <property type="match status" value="1"/>
</dbReference>
<dbReference type="PROSITE" id="PS50112">
    <property type="entry name" value="PAS"/>
    <property type="match status" value="1"/>
</dbReference>
<dbReference type="PROSITE" id="PS50883">
    <property type="entry name" value="EAL"/>
    <property type="match status" value="1"/>
</dbReference>
<dbReference type="SMART" id="SM00091">
    <property type="entry name" value="PAS"/>
    <property type="match status" value="2"/>
</dbReference>
<dbReference type="SMART" id="SM00052">
    <property type="entry name" value="EAL"/>
    <property type="match status" value="1"/>
</dbReference>
<accession>A0A2Z6E6F7</accession>
<reference evidence="6" key="1">
    <citation type="submission" date="2018-04" db="EMBL/GenBank/DDBJ databases">
        <authorList>
            <person name="Watanabe M."/>
            <person name="Kojima H."/>
        </authorList>
    </citation>
    <scope>NUCLEOTIDE SEQUENCE [LARGE SCALE GENOMIC DNA]</scope>
    <source>
        <strain evidence="6">Dysh456</strain>
    </source>
</reference>
<gene>
    <name evidence="5" type="ORF">ALSL_1599</name>
</gene>
<dbReference type="InterPro" id="IPR000014">
    <property type="entry name" value="PAS"/>
</dbReference>
<dbReference type="SMART" id="SM00267">
    <property type="entry name" value="GGDEF"/>
    <property type="match status" value="1"/>
</dbReference>
<dbReference type="Gene3D" id="3.30.70.270">
    <property type="match status" value="1"/>
</dbReference>
<dbReference type="KEGG" id="rbd:ALSL_1599"/>
<dbReference type="InterPro" id="IPR000160">
    <property type="entry name" value="GGDEF_dom"/>
</dbReference>
<dbReference type="AlphaFoldDB" id="A0A2Z6E6F7"/>
<keyword evidence="1" id="KW-1133">Transmembrane helix</keyword>
<evidence type="ECO:0000259" key="3">
    <source>
        <dbReference type="PROSITE" id="PS50883"/>
    </source>
</evidence>
<dbReference type="SUPFAM" id="SSF55785">
    <property type="entry name" value="PYP-like sensor domain (PAS domain)"/>
    <property type="match status" value="1"/>
</dbReference>
<name>A0A2Z6E6F7_9GAMM</name>
<keyword evidence="1" id="KW-0812">Transmembrane</keyword>
<evidence type="ECO:0000313" key="6">
    <source>
        <dbReference type="Proteomes" id="UP000270530"/>
    </source>
</evidence>
<feature type="domain" description="PAS" evidence="2">
    <location>
        <begin position="156"/>
        <end position="200"/>
    </location>
</feature>
<keyword evidence="6" id="KW-1185">Reference proteome</keyword>
<dbReference type="InterPro" id="IPR035919">
    <property type="entry name" value="EAL_sf"/>
</dbReference>
<evidence type="ECO:0000256" key="1">
    <source>
        <dbReference type="SAM" id="Phobius"/>
    </source>
</evidence>
<dbReference type="InterPro" id="IPR001633">
    <property type="entry name" value="EAL_dom"/>
</dbReference>
<dbReference type="Pfam" id="PF00563">
    <property type="entry name" value="EAL"/>
    <property type="match status" value="1"/>
</dbReference>